<comment type="caution">
    <text evidence="3">The sequence shown here is derived from an EMBL/GenBank/DDBJ whole genome shotgun (WGS) entry which is preliminary data.</text>
</comment>
<organism evidence="3 4">
    <name type="scientific">Candidatus Chloroploca asiatica</name>
    <dbReference type="NCBI Taxonomy" id="1506545"/>
    <lineage>
        <taxon>Bacteria</taxon>
        <taxon>Bacillati</taxon>
        <taxon>Chloroflexota</taxon>
        <taxon>Chloroflexia</taxon>
        <taxon>Chloroflexales</taxon>
        <taxon>Chloroflexineae</taxon>
        <taxon>Oscillochloridaceae</taxon>
        <taxon>Candidatus Chloroploca</taxon>
    </lineage>
</organism>
<feature type="region of interest" description="Disordered" evidence="1">
    <location>
        <begin position="341"/>
        <end position="360"/>
    </location>
</feature>
<evidence type="ECO:0000313" key="3">
    <source>
        <dbReference type="EMBL" id="PDV97878.1"/>
    </source>
</evidence>
<feature type="compositionally biased region" description="Low complexity" evidence="1">
    <location>
        <begin position="350"/>
        <end position="360"/>
    </location>
</feature>
<gene>
    <name evidence="3" type="ORF">A9Q02_17045</name>
</gene>
<protein>
    <submittedName>
        <fullName evidence="3">Uncharacterized protein</fullName>
    </submittedName>
</protein>
<dbReference type="EMBL" id="LYXE01000120">
    <property type="protein sequence ID" value="PDV97878.1"/>
    <property type="molecule type" value="Genomic_DNA"/>
</dbReference>
<evidence type="ECO:0000256" key="1">
    <source>
        <dbReference type="SAM" id="MobiDB-lite"/>
    </source>
</evidence>
<name>A0A2H3KJ23_9CHLR</name>
<evidence type="ECO:0000256" key="2">
    <source>
        <dbReference type="SAM" id="Phobius"/>
    </source>
</evidence>
<sequence>MQTAQAVLVTRVQATPPSDQSLTLLPESLTIDATRPTTETRLVLVRASSTITNLQAIILDLPRPDNHRVLGHQQITLHQGLPPTLTAGSLITIPITLDLTSIESGEYTGKIHFIYANGETFLPLTIRVKDGAAWPLIVLTLAVVIGLTVTQYRSGAFRLDEVGARLDRLHHEIRERSMREGLELLKENRALAAQVAMAQQQLDNHKPDEAEQAIQAAYRLLADYNQDSWTRYVNEKEKLNLRLPPGRTEQNDYLASVTEIPDSARQEPAQRMTLERATQAIRDYIAVEASIAEAQEIAQTQPEAQTLVKAMQHEQASLKQIDPLRQPDEARRTVEAIAATKQKLAQQTPRQQSNAQANKAAQARLQGPVAATETATYTAYLTNLLQSEVTAPTPDSKSSQASRWRMFWAKANEDLATWLEGLRWKLLGPHMRLVTFKVIVTATVLILLSLTGFVQLYTNNPTFGSNAVVDYLALVVWGLGAEAARSAIGVVGSWNTPVRQR</sequence>
<accession>A0A2H3KJ23</accession>
<dbReference type="AlphaFoldDB" id="A0A2H3KJ23"/>
<evidence type="ECO:0000313" key="4">
    <source>
        <dbReference type="Proteomes" id="UP000220922"/>
    </source>
</evidence>
<reference evidence="3 4" key="1">
    <citation type="submission" date="2016-05" db="EMBL/GenBank/DDBJ databases">
        <authorList>
            <person name="Lavstsen T."/>
            <person name="Jespersen J.S."/>
        </authorList>
    </citation>
    <scope>NUCLEOTIDE SEQUENCE [LARGE SCALE GENOMIC DNA]</scope>
    <source>
        <strain evidence="3 4">B7-9</strain>
    </source>
</reference>
<proteinExistence type="predicted"/>
<keyword evidence="2" id="KW-0472">Membrane</keyword>
<feature type="transmembrane region" description="Helical" evidence="2">
    <location>
        <begin position="132"/>
        <end position="149"/>
    </location>
</feature>
<dbReference type="Proteomes" id="UP000220922">
    <property type="component" value="Unassembled WGS sequence"/>
</dbReference>
<keyword evidence="2" id="KW-0812">Transmembrane</keyword>
<keyword evidence="2" id="KW-1133">Transmembrane helix</keyword>
<feature type="transmembrane region" description="Helical" evidence="2">
    <location>
        <begin position="474"/>
        <end position="494"/>
    </location>
</feature>
<keyword evidence="4" id="KW-1185">Reference proteome</keyword>
<feature type="transmembrane region" description="Helical" evidence="2">
    <location>
        <begin position="433"/>
        <end position="454"/>
    </location>
</feature>